<dbReference type="EMBL" id="JAPNNL010000023">
    <property type="protein sequence ID" value="MDA0633534.1"/>
    <property type="molecule type" value="Genomic_DNA"/>
</dbReference>
<evidence type="ECO:0000259" key="2">
    <source>
        <dbReference type="PROSITE" id="PS50801"/>
    </source>
</evidence>
<proteinExistence type="predicted"/>
<dbReference type="Proteomes" id="UP001144036">
    <property type="component" value="Unassembled WGS sequence"/>
</dbReference>
<dbReference type="SUPFAM" id="SSF52091">
    <property type="entry name" value="SpoIIaa-like"/>
    <property type="match status" value="1"/>
</dbReference>
<evidence type="ECO:0000313" key="4">
    <source>
        <dbReference type="Proteomes" id="UP001144036"/>
    </source>
</evidence>
<dbReference type="Pfam" id="PF13466">
    <property type="entry name" value="STAS_2"/>
    <property type="match status" value="1"/>
</dbReference>
<feature type="compositionally biased region" description="Polar residues" evidence="1">
    <location>
        <begin position="1"/>
        <end position="12"/>
    </location>
</feature>
<feature type="region of interest" description="Disordered" evidence="1">
    <location>
        <begin position="129"/>
        <end position="150"/>
    </location>
</feature>
<organism evidence="3 4">
    <name type="scientific">Nonomuraea corallina</name>
    <dbReference type="NCBI Taxonomy" id="2989783"/>
    <lineage>
        <taxon>Bacteria</taxon>
        <taxon>Bacillati</taxon>
        <taxon>Actinomycetota</taxon>
        <taxon>Actinomycetes</taxon>
        <taxon>Streptosporangiales</taxon>
        <taxon>Streptosporangiaceae</taxon>
        <taxon>Nonomuraea</taxon>
    </lineage>
</organism>
<sequence length="150" mass="16572">MVMSNVRHTQVPLSEEPRAEEPRAEEQLYADGMLRVTRTVTPGWALVRLEGDLDVTNRTRALSALRRALRRARPLGDRLIVDVGGVRFIDVAGLRALLDFTEDAAAVLRDVPAQMRRLMDLLDLPPLDRADSRTPAPGGSGRRVKGRGIA</sequence>
<accession>A0ABT4S8P0</accession>
<dbReference type="RefSeq" id="WP_270154346.1">
    <property type="nucleotide sequence ID" value="NZ_JAPNNL010000023.1"/>
</dbReference>
<dbReference type="PROSITE" id="PS50801">
    <property type="entry name" value="STAS"/>
    <property type="match status" value="1"/>
</dbReference>
<dbReference type="InterPro" id="IPR002645">
    <property type="entry name" value="STAS_dom"/>
</dbReference>
<feature type="region of interest" description="Disordered" evidence="1">
    <location>
        <begin position="1"/>
        <end position="23"/>
    </location>
</feature>
<comment type="caution">
    <text evidence="3">The sequence shown here is derived from an EMBL/GenBank/DDBJ whole genome shotgun (WGS) entry which is preliminary data.</text>
</comment>
<feature type="domain" description="STAS" evidence="2">
    <location>
        <begin position="34"/>
        <end position="124"/>
    </location>
</feature>
<reference evidence="3" key="1">
    <citation type="submission" date="2022-11" db="EMBL/GenBank/DDBJ databases">
        <title>Nonomuraea corallina sp. nov., a new species of the genus Nonomuraea isolated from sea side sediment in Thai sea.</title>
        <authorList>
            <person name="Ngamcharungchit C."/>
            <person name="Matsumoto A."/>
            <person name="Suriyachadkun C."/>
            <person name="Panbangred W."/>
            <person name="Inahashi Y."/>
            <person name="Intra B."/>
        </authorList>
    </citation>
    <scope>NUCLEOTIDE SEQUENCE</scope>
    <source>
        <strain evidence="3">MCN248</strain>
    </source>
</reference>
<keyword evidence="4" id="KW-1185">Reference proteome</keyword>
<dbReference type="InterPro" id="IPR036513">
    <property type="entry name" value="STAS_dom_sf"/>
</dbReference>
<protein>
    <submittedName>
        <fullName evidence="3">STAS domain-containing protein</fullName>
    </submittedName>
</protein>
<dbReference type="Gene3D" id="3.30.750.24">
    <property type="entry name" value="STAS domain"/>
    <property type="match status" value="1"/>
</dbReference>
<gene>
    <name evidence="3" type="ORF">OUY22_08900</name>
</gene>
<evidence type="ECO:0000313" key="3">
    <source>
        <dbReference type="EMBL" id="MDA0633534.1"/>
    </source>
</evidence>
<evidence type="ECO:0000256" key="1">
    <source>
        <dbReference type="SAM" id="MobiDB-lite"/>
    </source>
</evidence>
<name>A0ABT4S8P0_9ACTN</name>
<dbReference type="InterPro" id="IPR058548">
    <property type="entry name" value="MlaB-like_STAS"/>
</dbReference>